<name>A0A0J9E1V9_9RHOB</name>
<dbReference type="Proteomes" id="UP000037178">
    <property type="component" value="Unassembled WGS sequence"/>
</dbReference>
<feature type="transmembrane region" description="Helical" evidence="8">
    <location>
        <begin position="12"/>
        <end position="31"/>
    </location>
</feature>
<dbReference type="Gene3D" id="1.10.4030.10">
    <property type="entry name" value="Porin chaperone SurA, peptide-binding domain"/>
    <property type="match status" value="1"/>
</dbReference>
<evidence type="ECO:0000256" key="2">
    <source>
        <dbReference type="ARBA" id="ARBA00022475"/>
    </source>
</evidence>
<dbReference type="InterPro" id="IPR000297">
    <property type="entry name" value="PPIase_PpiC"/>
</dbReference>
<keyword evidence="6" id="KW-0143">Chaperone</keyword>
<keyword evidence="3 8" id="KW-0812">Transmembrane</keyword>
<proteinExistence type="inferred from homology"/>
<reference evidence="10 11" key="1">
    <citation type="submission" date="2015-06" db="EMBL/GenBank/DDBJ databases">
        <title>Draft genome sequence of an Alphaproteobacteria species associated to the Mediterranean sponge Oscarella lobularis.</title>
        <authorList>
            <person name="Jourda C."/>
            <person name="Santini S."/>
            <person name="Claverie J.-M."/>
        </authorList>
    </citation>
    <scope>NUCLEOTIDE SEQUENCE [LARGE SCALE GENOMIC DNA]</scope>
    <source>
        <strain evidence="10">IGS</strain>
    </source>
</reference>
<comment type="caution">
    <text evidence="10">The sequence shown here is derived from an EMBL/GenBank/DDBJ whole genome shotgun (WGS) entry which is preliminary data.</text>
</comment>
<keyword evidence="4 8" id="KW-1133">Transmembrane helix</keyword>
<dbReference type="EMBL" id="LFTY01000002">
    <property type="protein sequence ID" value="KMW56677.1"/>
    <property type="molecule type" value="Genomic_DNA"/>
</dbReference>
<evidence type="ECO:0000256" key="8">
    <source>
        <dbReference type="SAM" id="Phobius"/>
    </source>
</evidence>
<protein>
    <submittedName>
        <fullName evidence="10">Peptidyl-prolyl cis-trans isomerase PpiD</fullName>
        <ecNumber evidence="10">5.2.1.8</ecNumber>
    </submittedName>
</protein>
<evidence type="ECO:0000256" key="1">
    <source>
        <dbReference type="ARBA" id="ARBA00004401"/>
    </source>
</evidence>
<dbReference type="GO" id="GO:0005886">
    <property type="term" value="C:plasma membrane"/>
    <property type="evidence" value="ECO:0007669"/>
    <property type="project" value="UniProtKB-SubCell"/>
</dbReference>
<dbReference type="RefSeq" id="WP_049642530.1">
    <property type="nucleotide sequence ID" value="NZ_LFTY01000002.1"/>
</dbReference>
<comment type="subcellular location">
    <subcellularLocation>
        <location evidence="1">Cell membrane</location>
        <topology evidence="1">Single-pass type II membrane protein</topology>
    </subcellularLocation>
</comment>
<evidence type="ECO:0000313" key="11">
    <source>
        <dbReference type="Proteomes" id="UP000037178"/>
    </source>
</evidence>
<gene>
    <name evidence="10" type="ORF">AIOL_001631</name>
</gene>
<dbReference type="PATRIC" id="fig|1675527.3.peg.1728"/>
<dbReference type="GO" id="GO:0003755">
    <property type="term" value="F:peptidyl-prolyl cis-trans isomerase activity"/>
    <property type="evidence" value="ECO:0007669"/>
    <property type="project" value="UniProtKB-EC"/>
</dbReference>
<dbReference type="Pfam" id="PF13624">
    <property type="entry name" value="SurA_N_3"/>
    <property type="match status" value="1"/>
</dbReference>
<evidence type="ECO:0000313" key="10">
    <source>
        <dbReference type="EMBL" id="KMW56677.1"/>
    </source>
</evidence>
<accession>A0A0J9E1V9</accession>
<keyword evidence="5 8" id="KW-0472">Membrane</keyword>
<evidence type="ECO:0000259" key="9">
    <source>
        <dbReference type="Pfam" id="PF13145"/>
    </source>
</evidence>
<keyword evidence="11" id="KW-1185">Reference proteome</keyword>
<evidence type="ECO:0000256" key="4">
    <source>
        <dbReference type="ARBA" id="ARBA00022989"/>
    </source>
</evidence>
<organism evidence="10 11">
    <name type="scientific">Candidatus Rhodobacter oscarellae</name>
    <dbReference type="NCBI Taxonomy" id="1675527"/>
    <lineage>
        <taxon>Bacteria</taxon>
        <taxon>Pseudomonadati</taxon>
        <taxon>Pseudomonadota</taxon>
        <taxon>Alphaproteobacteria</taxon>
        <taxon>Rhodobacterales</taxon>
        <taxon>Rhodobacter group</taxon>
        <taxon>Rhodobacter</taxon>
    </lineage>
</organism>
<feature type="domain" description="PpiC" evidence="9">
    <location>
        <begin position="244"/>
        <end position="360"/>
    </location>
</feature>
<dbReference type="InterPro" id="IPR027304">
    <property type="entry name" value="Trigger_fact/SurA_dom_sf"/>
</dbReference>
<evidence type="ECO:0000256" key="5">
    <source>
        <dbReference type="ARBA" id="ARBA00023136"/>
    </source>
</evidence>
<comment type="similarity">
    <text evidence="7">Belongs to the PpiD chaperone family.</text>
</comment>
<dbReference type="PANTHER" id="PTHR47529">
    <property type="entry name" value="PEPTIDYL-PROLYL CIS-TRANS ISOMERASE D"/>
    <property type="match status" value="1"/>
</dbReference>
<dbReference type="InterPro" id="IPR052029">
    <property type="entry name" value="PpiD_chaperone"/>
</dbReference>
<dbReference type="STRING" id="1675527.AIOL_001631"/>
<evidence type="ECO:0000256" key="6">
    <source>
        <dbReference type="ARBA" id="ARBA00023186"/>
    </source>
</evidence>
<keyword evidence="10" id="KW-0413">Isomerase</keyword>
<dbReference type="EC" id="5.2.1.8" evidence="10"/>
<evidence type="ECO:0000256" key="7">
    <source>
        <dbReference type="ARBA" id="ARBA00038408"/>
    </source>
</evidence>
<dbReference type="OrthoDB" id="9768393at2"/>
<dbReference type="SUPFAM" id="SSF109998">
    <property type="entry name" value="Triger factor/SurA peptide-binding domain-like"/>
    <property type="match status" value="1"/>
</dbReference>
<sequence>MAKRGKGNQIGLYIIVGLICVAMLGFGTGQFGGTVSSIGTVGDREIGTNRYFNAIRQQIRQVSQQIGQPVTFAQLQEFGQDQAALQQLISTVSLEAEASALGLSVGDSEVRAEILRIPAFQGLDGQFDREAYSANLRHSGSNERDFENDLRAEISRTIVQSAVLSGIETPEAYTEALMQFVGERRNFAWARLGAEDLAAPVPEPTEAEARAYFDANEDAFMLPETRDISYVWITPAMLAPSIAVSEEDARALYEERIDEFVTPERRLVERLILGSAAETDMARIEAEELTFDELVAERGLELTDIDLGDVTEADLGSAGAGVFALEELGLAGPLDTDLGPALFRVNAILTPQETTFEDARAGLEAELAAEDAVDQIAGMIENVDDLLVGGATLEEVASETDLELAQLDWALGAAGGIADNATFRSAAAAAEVGDFPEIADLGDGGIFALRINEVIAPRLEDFADARPRAEAAWLRQATVDALAAQAETMAEGLRGGQSAEALGVTLTEQTDITRESFLPDTSVDFIEQVFEMEKGTVAVIPGDNAVQIVRLDDVLPPDPADNRLTARRQLLADAMSRGLSTDILVAYARAVQENSGISLNQAAINAVNVQIP</sequence>
<dbReference type="AlphaFoldDB" id="A0A0J9E1V9"/>
<dbReference type="Pfam" id="PF13145">
    <property type="entry name" value="Rotamase_2"/>
    <property type="match status" value="1"/>
</dbReference>
<keyword evidence="2" id="KW-1003">Cell membrane</keyword>
<evidence type="ECO:0000256" key="3">
    <source>
        <dbReference type="ARBA" id="ARBA00022692"/>
    </source>
</evidence>
<dbReference type="PANTHER" id="PTHR47529:SF1">
    <property type="entry name" value="PERIPLASMIC CHAPERONE PPID"/>
    <property type="match status" value="1"/>
</dbReference>